<reference evidence="2" key="1">
    <citation type="submission" date="2021-01" db="EMBL/GenBank/DDBJ databases">
        <authorList>
            <person name="Corre E."/>
            <person name="Pelletier E."/>
            <person name="Niang G."/>
            <person name="Scheremetjew M."/>
            <person name="Finn R."/>
            <person name="Kale V."/>
            <person name="Holt S."/>
            <person name="Cochrane G."/>
            <person name="Meng A."/>
            <person name="Brown T."/>
            <person name="Cohen L."/>
        </authorList>
    </citation>
    <scope>NUCLEOTIDE SEQUENCE</scope>
    <source>
        <strain evidence="2">CCMP622</strain>
    </source>
</reference>
<keyword evidence="1" id="KW-0812">Transmembrane</keyword>
<protein>
    <submittedName>
        <fullName evidence="2">Uncharacterized protein</fullName>
    </submittedName>
</protein>
<organism evidence="2">
    <name type="scientific">Lotharella oceanica</name>
    <dbReference type="NCBI Taxonomy" id="641309"/>
    <lineage>
        <taxon>Eukaryota</taxon>
        <taxon>Sar</taxon>
        <taxon>Rhizaria</taxon>
        <taxon>Cercozoa</taxon>
        <taxon>Chlorarachniophyceae</taxon>
        <taxon>Lotharella</taxon>
    </lineage>
</organism>
<keyword evidence="1" id="KW-0472">Membrane</keyword>
<evidence type="ECO:0000313" key="2">
    <source>
        <dbReference type="EMBL" id="CAD9771650.1"/>
    </source>
</evidence>
<gene>
    <name evidence="2" type="ORF">LSP00402_LOCUS15640</name>
</gene>
<evidence type="ECO:0000256" key="1">
    <source>
        <dbReference type="SAM" id="Phobius"/>
    </source>
</evidence>
<accession>A0A7S2TW57</accession>
<sequence>MAADTRGATVATRLFSLGLGAYVLLEMKMTRTILAGIIRIADVPILTLIKGRRIKLWDEGMYSANKLVSVSTFGQEGSNLIFNGSLFACSGALISLATLGKVYSTVMFPGLAMAWYGVVYGGGRAFWDLKIGCILSLAVPLLLDTVKNPGEPIARRKQRLSFFVA</sequence>
<name>A0A7S2TW57_9EUKA</name>
<dbReference type="AlphaFoldDB" id="A0A7S2TW57"/>
<feature type="transmembrane region" description="Helical" evidence="1">
    <location>
        <begin position="106"/>
        <end position="123"/>
    </location>
</feature>
<keyword evidence="1" id="KW-1133">Transmembrane helix</keyword>
<proteinExistence type="predicted"/>
<dbReference type="EMBL" id="HBHP01025222">
    <property type="protein sequence ID" value="CAD9771650.1"/>
    <property type="molecule type" value="Transcribed_RNA"/>
</dbReference>
<feature type="transmembrane region" description="Helical" evidence="1">
    <location>
        <begin position="80"/>
        <end position="99"/>
    </location>
</feature>